<feature type="domain" description="Enoyl reductase (ER)" evidence="3">
    <location>
        <begin position="10"/>
        <end position="322"/>
    </location>
</feature>
<dbReference type="PANTHER" id="PTHR48106">
    <property type="entry name" value="QUINONE OXIDOREDUCTASE PIG3-RELATED"/>
    <property type="match status" value="1"/>
</dbReference>
<comment type="caution">
    <text evidence="4">The sequence shown here is derived from an EMBL/GenBank/DDBJ whole genome shotgun (WGS) entry which is preliminary data.</text>
</comment>
<dbReference type="AlphaFoldDB" id="A0A848KHK2"/>
<dbReference type="GO" id="GO:0003960">
    <property type="term" value="F:quinone reductase (NADPH) activity"/>
    <property type="evidence" value="ECO:0007669"/>
    <property type="project" value="TreeGrafter"/>
</dbReference>
<dbReference type="GO" id="GO:0035925">
    <property type="term" value="F:mRNA 3'-UTR AU-rich region binding"/>
    <property type="evidence" value="ECO:0007669"/>
    <property type="project" value="TreeGrafter"/>
</dbReference>
<reference evidence="4 5" key="1">
    <citation type="submission" date="2019-05" db="EMBL/GenBank/DDBJ databases">
        <authorList>
            <person name="Lee S.D."/>
        </authorList>
    </citation>
    <scope>NUCLEOTIDE SEQUENCE [LARGE SCALE GENOMIC DNA]</scope>
    <source>
        <strain evidence="4 5">YC2-7</strain>
    </source>
</reference>
<keyword evidence="1" id="KW-0521">NADP</keyword>
<evidence type="ECO:0000256" key="1">
    <source>
        <dbReference type="ARBA" id="ARBA00022857"/>
    </source>
</evidence>
<dbReference type="Pfam" id="PF08240">
    <property type="entry name" value="ADH_N"/>
    <property type="match status" value="1"/>
</dbReference>
<organism evidence="4 5">
    <name type="scientific">Antrihabitans stalactiti</name>
    <dbReference type="NCBI Taxonomy" id="2584121"/>
    <lineage>
        <taxon>Bacteria</taxon>
        <taxon>Bacillati</taxon>
        <taxon>Actinomycetota</taxon>
        <taxon>Actinomycetes</taxon>
        <taxon>Mycobacteriales</taxon>
        <taxon>Nocardiaceae</taxon>
        <taxon>Antrihabitans</taxon>
    </lineage>
</organism>
<keyword evidence="5" id="KW-1185">Reference proteome</keyword>
<sequence length="323" mass="32708">MEAITVDEFGPAENMHLNQVADPVPAEGQLAIAVEASGVHLVDTAVREGRQLGPFPLPPLPYIPGREVAGTVSGVGPGVDQAWVGKRVAVSLGNANGGYARTAVANADDVHDIGPELSAVDAVAMVGSGRTALGILELAAITADDVVLITAAAGGLGTLFVQEAVRSGATVIALAGGPQKVAIAERFGAHFAVDYTDAEWSQQVADLQRPPTVLLDGVGGTIARIATELIDAGGRVLFFGQSSGAVEGPEFDALTARGIAVRLALGPTAGFTPANIRRWAATAIAKAAAGELVAQVTTFPLAEAAKAHIALAQRATVGKVVLT</sequence>
<dbReference type="PANTHER" id="PTHR48106:SF13">
    <property type="entry name" value="QUINONE OXIDOREDUCTASE-RELATED"/>
    <property type="match status" value="1"/>
</dbReference>
<gene>
    <name evidence="4" type="ORF">FGL95_11660</name>
</gene>
<reference evidence="4 5" key="2">
    <citation type="submission" date="2020-06" db="EMBL/GenBank/DDBJ databases">
        <title>Antribacter stalactiti gen. nov., sp. nov., a new member of the family Nacardiaceae isolated from a cave.</title>
        <authorList>
            <person name="Kim I.S."/>
        </authorList>
    </citation>
    <scope>NUCLEOTIDE SEQUENCE [LARGE SCALE GENOMIC DNA]</scope>
    <source>
        <strain evidence="4 5">YC2-7</strain>
    </source>
</reference>
<evidence type="ECO:0000313" key="4">
    <source>
        <dbReference type="EMBL" id="NMN95690.1"/>
    </source>
</evidence>
<protein>
    <submittedName>
        <fullName evidence="4">Zinc-binding dehydrogenase</fullName>
    </submittedName>
</protein>
<dbReference type="SUPFAM" id="SSF50129">
    <property type="entry name" value="GroES-like"/>
    <property type="match status" value="1"/>
</dbReference>
<dbReference type="InterPro" id="IPR013154">
    <property type="entry name" value="ADH-like_N"/>
</dbReference>
<dbReference type="Gene3D" id="3.90.180.10">
    <property type="entry name" value="Medium-chain alcohol dehydrogenases, catalytic domain"/>
    <property type="match status" value="1"/>
</dbReference>
<evidence type="ECO:0000259" key="3">
    <source>
        <dbReference type="SMART" id="SM00829"/>
    </source>
</evidence>
<dbReference type="SMART" id="SM00829">
    <property type="entry name" value="PKS_ER"/>
    <property type="match status" value="1"/>
</dbReference>
<dbReference type="RefSeq" id="WP_169586786.1">
    <property type="nucleotide sequence ID" value="NZ_VCQU01000003.1"/>
</dbReference>
<dbReference type="GO" id="GO:0070402">
    <property type="term" value="F:NADPH binding"/>
    <property type="evidence" value="ECO:0007669"/>
    <property type="project" value="TreeGrafter"/>
</dbReference>
<dbReference type="Gene3D" id="3.40.50.720">
    <property type="entry name" value="NAD(P)-binding Rossmann-like Domain"/>
    <property type="match status" value="1"/>
</dbReference>
<dbReference type="Proteomes" id="UP000535543">
    <property type="component" value="Unassembled WGS sequence"/>
</dbReference>
<keyword evidence="2" id="KW-0560">Oxidoreductase</keyword>
<dbReference type="InterPro" id="IPR013149">
    <property type="entry name" value="ADH-like_C"/>
</dbReference>
<accession>A0A848KHK2</accession>
<dbReference type="SUPFAM" id="SSF51735">
    <property type="entry name" value="NAD(P)-binding Rossmann-fold domains"/>
    <property type="match status" value="1"/>
</dbReference>
<dbReference type="GO" id="GO:0005829">
    <property type="term" value="C:cytosol"/>
    <property type="evidence" value="ECO:0007669"/>
    <property type="project" value="TreeGrafter"/>
</dbReference>
<dbReference type="Pfam" id="PF00107">
    <property type="entry name" value="ADH_zinc_N"/>
    <property type="match status" value="1"/>
</dbReference>
<dbReference type="InterPro" id="IPR020843">
    <property type="entry name" value="ER"/>
</dbReference>
<dbReference type="InterPro" id="IPR036291">
    <property type="entry name" value="NAD(P)-bd_dom_sf"/>
</dbReference>
<evidence type="ECO:0000313" key="5">
    <source>
        <dbReference type="Proteomes" id="UP000535543"/>
    </source>
</evidence>
<proteinExistence type="predicted"/>
<dbReference type="InterPro" id="IPR011032">
    <property type="entry name" value="GroES-like_sf"/>
</dbReference>
<evidence type="ECO:0000256" key="2">
    <source>
        <dbReference type="ARBA" id="ARBA00023002"/>
    </source>
</evidence>
<name>A0A848KHK2_9NOCA</name>
<dbReference type="EMBL" id="VCQU01000003">
    <property type="protein sequence ID" value="NMN95690.1"/>
    <property type="molecule type" value="Genomic_DNA"/>
</dbReference>